<dbReference type="Proteomes" id="UP000054538">
    <property type="component" value="Unassembled WGS sequence"/>
</dbReference>
<name>A0A0D0E050_9AGAM</name>
<accession>A0A0D0E050</accession>
<organism evidence="1 2">
    <name type="scientific">Paxillus rubicundulus Ve08.2h10</name>
    <dbReference type="NCBI Taxonomy" id="930991"/>
    <lineage>
        <taxon>Eukaryota</taxon>
        <taxon>Fungi</taxon>
        <taxon>Dikarya</taxon>
        <taxon>Basidiomycota</taxon>
        <taxon>Agaricomycotina</taxon>
        <taxon>Agaricomycetes</taxon>
        <taxon>Agaricomycetidae</taxon>
        <taxon>Boletales</taxon>
        <taxon>Paxilineae</taxon>
        <taxon>Paxillaceae</taxon>
        <taxon>Paxillus</taxon>
    </lineage>
</organism>
<reference evidence="1 2" key="1">
    <citation type="submission" date="2014-04" db="EMBL/GenBank/DDBJ databases">
        <authorList>
            <consortium name="DOE Joint Genome Institute"/>
            <person name="Kuo A."/>
            <person name="Kohler A."/>
            <person name="Jargeat P."/>
            <person name="Nagy L.G."/>
            <person name="Floudas D."/>
            <person name="Copeland A."/>
            <person name="Barry K.W."/>
            <person name="Cichocki N."/>
            <person name="Veneault-Fourrey C."/>
            <person name="LaButti K."/>
            <person name="Lindquist E.A."/>
            <person name="Lipzen A."/>
            <person name="Lundell T."/>
            <person name="Morin E."/>
            <person name="Murat C."/>
            <person name="Sun H."/>
            <person name="Tunlid A."/>
            <person name="Henrissat B."/>
            <person name="Grigoriev I.V."/>
            <person name="Hibbett D.S."/>
            <person name="Martin F."/>
            <person name="Nordberg H.P."/>
            <person name="Cantor M.N."/>
            <person name="Hua S.X."/>
        </authorList>
    </citation>
    <scope>NUCLEOTIDE SEQUENCE [LARGE SCALE GENOMIC DNA]</scope>
    <source>
        <strain evidence="1 2">Ve08.2h10</strain>
    </source>
</reference>
<keyword evidence="2" id="KW-1185">Reference proteome</keyword>
<proteinExistence type="predicted"/>
<protein>
    <submittedName>
        <fullName evidence="1">Unplaced genomic scaffold scaffold_159, whole genome shotgun sequence</fullName>
    </submittedName>
</protein>
<dbReference type="HOGENOM" id="CLU_2671763_0_0_1"/>
<gene>
    <name evidence="1" type="ORF">PAXRUDRAFT_299963</name>
</gene>
<dbReference type="AlphaFoldDB" id="A0A0D0E050"/>
<evidence type="ECO:0000313" key="1">
    <source>
        <dbReference type="EMBL" id="KIK96531.1"/>
    </source>
</evidence>
<reference evidence="2" key="2">
    <citation type="submission" date="2015-01" db="EMBL/GenBank/DDBJ databases">
        <title>Evolutionary Origins and Diversification of the Mycorrhizal Mutualists.</title>
        <authorList>
            <consortium name="DOE Joint Genome Institute"/>
            <consortium name="Mycorrhizal Genomics Consortium"/>
            <person name="Kohler A."/>
            <person name="Kuo A."/>
            <person name="Nagy L.G."/>
            <person name="Floudas D."/>
            <person name="Copeland A."/>
            <person name="Barry K.W."/>
            <person name="Cichocki N."/>
            <person name="Veneault-Fourrey C."/>
            <person name="LaButti K."/>
            <person name="Lindquist E.A."/>
            <person name="Lipzen A."/>
            <person name="Lundell T."/>
            <person name="Morin E."/>
            <person name="Murat C."/>
            <person name="Riley R."/>
            <person name="Ohm R."/>
            <person name="Sun H."/>
            <person name="Tunlid A."/>
            <person name="Henrissat B."/>
            <person name="Grigoriev I.V."/>
            <person name="Hibbett D.S."/>
            <person name="Martin F."/>
        </authorList>
    </citation>
    <scope>NUCLEOTIDE SEQUENCE [LARGE SCALE GENOMIC DNA]</scope>
    <source>
        <strain evidence="2">Ve08.2h10</strain>
    </source>
</reference>
<dbReference type="InParanoid" id="A0A0D0E050"/>
<sequence>MLVLERWNAAYSLYRGCSDVAACANQREGAHPPSCTVGNVLSALTGNYYNCVRYCCSTPDTSSRWKLCESAIYQD</sequence>
<evidence type="ECO:0000313" key="2">
    <source>
        <dbReference type="Proteomes" id="UP000054538"/>
    </source>
</evidence>
<dbReference type="EMBL" id="KN824981">
    <property type="protein sequence ID" value="KIK96531.1"/>
    <property type="molecule type" value="Genomic_DNA"/>
</dbReference>